<evidence type="ECO:0000313" key="2">
    <source>
        <dbReference type="Proteomes" id="UP001605036"/>
    </source>
</evidence>
<comment type="caution">
    <text evidence="1">The sequence shown here is derived from an EMBL/GenBank/DDBJ whole genome shotgun (WGS) entry which is preliminary data.</text>
</comment>
<name>A0ABD1ZV03_9MARC</name>
<organism evidence="1 2">
    <name type="scientific">Riccia fluitans</name>
    <dbReference type="NCBI Taxonomy" id="41844"/>
    <lineage>
        <taxon>Eukaryota</taxon>
        <taxon>Viridiplantae</taxon>
        <taxon>Streptophyta</taxon>
        <taxon>Embryophyta</taxon>
        <taxon>Marchantiophyta</taxon>
        <taxon>Marchantiopsida</taxon>
        <taxon>Marchantiidae</taxon>
        <taxon>Marchantiales</taxon>
        <taxon>Ricciaceae</taxon>
        <taxon>Riccia</taxon>
    </lineage>
</organism>
<dbReference type="Proteomes" id="UP001605036">
    <property type="component" value="Unassembled WGS sequence"/>
</dbReference>
<gene>
    <name evidence="1" type="ORF">R1flu_022407</name>
</gene>
<keyword evidence="2" id="KW-1185">Reference proteome</keyword>
<sequence>MIPHLTNANKKKMEAWGLGGLFAVEWSRTYEDQVEELAGHSDQKMAIPKYKYHGKPGAWTSDVWREVYNLPKANPGGYMMKEKVQFTELQLLRLVKGDKRQSKSGVFLEQVEGNSDFVLFCQKKEKQAGASRLTRRRQRISTSEEFIFRTSDGKPQTFSRHCM</sequence>
<evidence type="ECO:0000313" key="1">
    <source>
        <dbReference type="EMBL" id="KAL2654279.1"/>
    </source>
</evidence>
<dbReference type="AlphaFoldDB" id="A0ABD1ZV03"/>
<dbReference type="EMBL" id="JBHFFA010000001">
    <property type="protein sequence ID" value="KAL2654279.1"/>
    <property type="molecule type" value="Genomic_DNA"/>
</dbReference>
<reference evidence="1 2" key="1">
    <citation type="submission" date="2024-09" db="EMBL/GenBank/DDBJ databases">
        <title>Chromosome-scale assembly of Riccia fluitans.</title>
        <authorList>
            <person name="Paukszto L."/>
            <person name="Sawicki J."/>
            <person name="Karawczyk K."/>
            <person name="Piernik-Szablinska J."/>
            <person name="Szczecinska M."/>
            <person name="Mazdziarz M."/>
        </authorList>
    </citation>
    <scope>NUCLEOTIDE SEQUENCE [LARGE SCALE GENOMIC DNA]</scope>
    <source>
        <strain evidence="1">Rf_01</strain>
        <tissue evidence="1">Aerial parts of the thallus</tissue>
    </source>
</reference>
<proteinExistence type="predicted"/>
<accession>A0ABD1ZV03</accession>
<protein>
    <submittedName>
        <fullName evidence="1">Uncharacterized protein</fullName>
    </submittedName>
</protein>